<dbReference type="InterPro" id="IPR022263">
    <property type="entry name" value="KxYKxGKxW"/>
</dbReference>
<name>A0ABW4BYE7_9LACO</name>
<feature type="compositionally biased region" description="Low complexity" evidence="2">
    <location>
        <begin position="62"/>
        <end position="114"/>
    </location>
</feature>
<accession>A0ABW4BYE7</accession>
<comment type="caution">
    <text evidence="3">The sequence shown here is derived from an EMBL/GenBank/DDBJ whole genome shotgun (WGS) entry which is preliminary data.</text>
</comment>
<dbReference type="NCBIfam" id="TIGR03715">
    <property type="entry name" value="KxYKxGKxW"/>
    <property type="match status" value="1"/>
</dbReference>
<keyword evidence="4" id="KW-1185">Reference proteome</keyword>
<dbReference type="Pfam" id="PF19258">
    <property type="entry name" value="KxYKxGKxW_sig"/>
    <property type="match status" value="1"/>
</dbReference>
<organism evidence="3 4">
    <name type="scientific">Lactiplantibacillus songbeiensis</name>
    <dbReference type="NCBI Taxonomy" id="2559920"/>
    <lineage>
        <taxon>Bacteria</taxon>
        <taxon>Bacillati</taxon>
        <taxon>Bacillota</taxon>
        <taxon>Bacilli</taxon>
        <taxon>Lactobacillales</taxon>
        <taxon>Lactobacillaceae</taxon>
        <taxon>Lactiplantibacillus</taxon>
    </lineage>
</organism>
<feature type="compositionally biased region" description="Low complexity" evidence="2">
    <location>
        <begin position="131"/>
        <end position="165"/>
    </location>
</feature>
<feature type="compositionally biased region" description="Polar residues" evidence="2">
    <location>
        <begin position="115"/>
        <end position="130"/>
    </location>
</feature>
<protein>
    <submittedName>
        <fullName evidence="3">KxYKxGKxW signal peptide domain-containing protein</fullName>
    </submittedName>
</protein>
<dbReference type="RefSeq" id="WP_137634140.1">
    <property type="nucleotide sequence ID" value="NZ_BJDL01000007.1"/>
</dbReference>
<sequence>MSSKNLMQGSKPVKVHYRMYKSGRQWLFASMTVVTVGGSLLWGNQAHAATTTPTNNESADQTTVSGTASASSTVTLHESTSTTSQVSSSSAVSGDQQSGTSAMSQDSQASQASQVTNDSSSASQPAISEGQSAQSSAQTSSQASQTSQATSASSSVGQSATSVGQPSPAATNSIDGAANQSKSAVSSLASVADNQRITVQHVVSLANEQADSGTLMANLMTSGVNAANKIVATRASLLKDATPDSTFTWTIDDTGTTLTLNGGTPTESLYTMLTDAQREKIEHIVIANPVTIIGDVGKNFLMAFTTMRRLPGWKRSMLIRRLT</sequence>
<keyword evidence="1" id="KW-0732">Signal</keyword>
<evidence type="ECO:0000313" key="4">
    <source>
        <dbReference type="Proteomes" id="UP001597188"/>
    </source>
</evidence>
<evidence type="ECO:0000313" key="3">
    <source>
        <dbReference type="EMBL" id="MFD1420261.1"/>
    </source>
</evidence>
<gene>
    <name evidence="3" type="ORF">ACFQ5L_04695</name>
</gene>
<feature type="region of interest" description="Disordered" evidence="2">
    <location>
        <begin position="50"/>
        <end position="175"/>
    </location>
</feature>
<evidence type="ECO:0000256" key="2">
    <source>
        <dbReference type="SAM" id="MobiDB-lite"/>
    </source>
</evidence>
<feature type="compositionally biased region" description="Polar residues" evidence="2">
    <location>
        <begin position="50"/>
        <end position="61"/>
    </location>
</feature>
<dbReference type="EMBL" id="JBHTOJ010000010">
    <property type="protein sequence ID" value="MFD1420261.1"/>
    <property type="molecule type" value="Genomic_DNA"/>
</dbReference>
<reference evidence="4" key="1">
    <citation type="journal article" date="2019" name="Int. J. Syst. Evol. Microbiol.">
        <title>The Global Catalogue of Microorganisms (GCM) 10K type strain sequencing project: providing services to taxonomists for standard genome sequencing and annotation.</title>
        <authorList>
            <consortium name="The Broad Institute Genomics Platform"/>
            <consortium name="The Broad Institute Genome Sequencing Center for Infectious Disease"/>
            <person name="Wu L."/>
            <person name="Ma J."/>
        </authorList>
    </citation>
    <scope>NUCLEOTIDE SEQUENCE [LARGE SCALE GENOMIC DNA]</scope>
    <source>
        <strain evidence="4">CCM 8931</strain>
    </source>
</reference>
<evidence type="ECO:0000256" key="1">
    <source>
        <dbReference type="ARBA" id="ARBA00022729"/>
    </source>
</evidence>
<proteinExistence type="predicted"/>
<dbReference type="Proteomes" id="UP001597188">
    <property type="component" value="Unassembled WGS sequence"/>
</dbReference>